<feature type="transmembrane region" description="Helical" evidence="1">
    <location>
        <begin position="36"/>
        <end position="58"/>
    </location>
</feature>
<feature type="transmembrane region" description="Helical" evidence="1">
    <location>
        <begin position="107"/>
        <end position="128"/>
    </location>
</feature>
<dbReference type="GO" id="GO:0009389">
    <property type="term" value="F:dimethyl sulfoxide reductase activity"/>
    <property type="evidence" value="ECO:0007669"/>
    <property type="project" value="TreeGrafter"/>
</dbReference>
<gene>
    <name evidence="2" type="ORF">K8V16_01285</name>
</gene>
<dbReference type="GO" id="GO:0005886">
    <property type="term" value="C:plasma membrane"/>
    <property type="evidence" value="ECO:0007669"/>
    <property type="project" value="TreeGrafter"/>
</dbReference>
<dbReference type="PANTHER" id="PTHR38095:SF1">
    <property type="entry name" value="ANAEROBIC DIMETHYL SULFOXIDE REDUCTASE CHAIN YNFH"/>
    <property type="match status" value="1"/>
</dbReference>
<comment type="caution">
    <text evidence="2">The sequence shown here is derived from an EMBL/GenBank/DDBJ whole genome shotgun (WGS) entry which is preliminary data.</text>
</comment>
<dbReference type="EC" id="1.8.5.3" evidence="2"/>
<feature type="transmembrane region" description="Helical" evidence="1">
    <location>
        <begin position="140"/>
        <end position="162"/>
    </location>
</feature>
<feature type="transmembrane region" description="Helical" evidence="1">
    <location>
        <begin position="230"/>
        <end position="250"/>
    </location>
</feature>
<dbReference type="Proteomes" id="UP000789325">
    <property type="component" value="Unassembled WGS sequence"/>
</dbReference>
<sequence length="257" mass="26345">MGLESLYVFTMLGGVAAGAYAFETGLRRRREGGRPWLVPLVVVILFAAGIVAAATHVHSIPRAIQSVVGGTVNFGSGMIREVLVAGCFMVLAAIDLVVTFVRKDSPYGLRVAGAVVGVVCMVMMGVAYTDVYGIAVWCDAPATILAFLAGDLAMGLALFAMLGSEGYDGAVLRIVSFVVNAALAVGLVLEAVAFSNEGFDPASQIAALVIAPIASAALVALSPRIANKRAVAVAICVAAIVGVGISRYAFYATCTVA</sequence>
<keyword evidence="1" id="KW-0812">Transmembrane</keyword>
<evidence type="ECO:0000313" key="3">
    <source>
        <dbReference type="Proteomes" id="UP000789325"/>
    </source>
</evidence>
<keyword evidence="1" id="KW-0472">Membrane</keyword>
<organism evidence="2 3">
    <name type="scientific">Rubneribacter badeniensis</name>
    <dbReference type="NCBI Taxonomy" id="2070688"/>
    <lineage>
        <taxon>Bacteria</taxon>
        <taxon>Bacillati</taxon>
        <taxon>Actinomycetota</taxon>
        <taxon>Coriobacteriia</taxon>
        <taxon>Eggerthellales</taxon>
        <taxon>Eggerthellaceae</taxon>
        <taxon>Rubneribacter</taxon>
    </lineage>
</organism>
<protein>
    <submittedName>
        <fullName evidence="2">Dimethyl sulfoxide reductase anchor subunit</fullName>
        <ecNumber evidence="2">1.8.5.3</ecNumber>
    </submittedName>
</protein>
<accession>A0A9D2VIN5</accession>
<feature type="transmembrane region" description="Helical" evidence="1">
    <location>
        <begin position="78"/>
        <end position="100"/>
    </location>
</feature>
<dbReference type="PANTHER" id="PTHR38095">
    <property type="entry name" value="ANAEROBIC DIMETHYL SULFOXIDE REDUCTASE CHAIN YNFH"/>
    <property type="match status" value="1"/>
</dbReference>
<reference evidence="2" key="2">
    <citation type="submission" date="2021-09" db="EMBL/GenBank/DDBJ databases">
        <authorList>
            <person name="Gilroy R."/>
        </authorList>
    </citation>
    <scope>NUCLEOTIDE SEQUENCE</scope>
    <source>
        <strain evidence="2">USAMLcec12-2067</strain>
    </source>
</reference>
<feature type="transmembrane region" description="Helical" evidence="1">
    <location>
        <begin position="6"/>
        <end position="24"/>
    </location>
</feature>
<name>A0A9D2VIN5_9ACTN</name>
<dbReference type="AlphaFoldDB" id="A0A9D2VIN5"/>
<keyword evidence="2" id="KW-0560">Oxidoreductase</keyword>
<reference evidence="2" key="1">
    <citation type="journal article" date="2021" name="PeerJ">
        <title>Extensive microbial diversity within the chicken gut microbiome revealed by metagenomics and culture.</title>
        <authorList>
            <person name="Gilroy R."/>
            <person name="Ravi A."/>
            <person name="Getino M."/>
            <person name="Pursley I."/>
            <person name="Horton D.L."/>
            <person name="Alikhan N.F."/>
            <person name="Baker D."/>
            <person name="Gharbi K."/>
            <person name="Hall N."/>
            <person name="Watson M."/>
            <person name="Adriaenssens E.M."/>
            <person name="Foster-Nyarko E."/>
            <person name="Jarju S."/>
            <person name="Secka A."/>
            <person name="Antonio M."/>
            <person name="Oren A."/>
            <person name="Chaudhuri R.R."/>
            <person name="La Ragione R."/>
            <person name="Hildebrand F."/>
            <person name="Pallen M.J."/>
        </authorList>
    </citation>
    <scope>NUCLEOTIDE SEQUENCE</scope>
    <source>
        <strain evidence="2">USAMLcec12-2067</strain>
    </source>
</reference>
<dbReference type="GO" id="GO:0019645">
    <property type="term" value="P:anaerobic electron transport chain"/>
    <property type="evidence" value="ECO:0007669"/>
    <property type="project" value="InterPro"/>
</dbReference>
<feature type="transmembrane region" description="Helical" evidence="1">
    <location>
        <begin position="201"/>
        <end position="221"/>
    </location>
</feature>
<proteinExistence type="predicted"/>
<keyword evidence="1" id="KW-1133">Transmembrane helix</keyword>
<dbReference type="EMBL" id="DYZL01000026">
    <property type="protein sequence ID" value="HJH42413.1"/>
    <property type="molecule type" value="Genomic_DNA"/>
</dbReference>
<feature type="transmembrane region" description="Helical" evidence="1">
    <location>
        <begin position="174"/>
        <end position="195"/>
    </location>
</feature>
<dbReference type="GO" id="GO:0009390">
    <property type="term" value="C:dimethyl sulfoxide reductase complex"/>
    <property type="evidence" value="ECO:0007669"/>
    <property type="project" value="TreeGrafter"/>
</dbReference>
<dbReference type="Gene3D" id="1.20.1630.10">
    <property type="entry name" value="Formate dehydrogenase/DMSO reductase domain"/>
    <property type="match status" value="1"/>
</dbReference>
<evidence type="ECO:0000256" key="1">
    <source>
        <dbReference type="SAM" id="Phobius"/>
    </source>
</evidence>
<evidence type="ECO:0000313" key="2">
    <source>
        <dbReference type="EMBL" id="HJH42413.1"/>
    </source>
</evidence>
<dbReference type="InterPro" id="IPR007059">
    <property type="entry name" value="DmsC"/>
</dbReference>